<evidence type="ECO:0000259" key="1">
    <source>
        <dbReference type="Pfam" id="PF01522"/>
    </source>
</evidence>
<organism evidence="2 3">
    <name type="scientific">Rhodococcoides trifolii</name>
    <dbReference type="NCBI Taxonomy" id="908250"/>
    <lineage>
        <taxon>Bacteria</taxon>
        <taxon>Bacillati</taxon>
        <taxon>Actinomycetota</taxon>
        <taxon>Actinomycetes</taxon>
        <taxon>Mycobacteriales</taxon>
        <taxon>Nocardiaceae</taxon>
        <taxon>Rhodococcoides</taxon>
    </lineage>
</organism>
<dbReference type="RefSeq" id="WP_188543607.1">
    <property type="nucleotide sequence ID" value="NZ_BMCU01000001.1"/>
</dbReference>
<dbReference type="GO" id="GO:0005975">
    <property type="term" value="P:carbohydrate metabolic process"/>
    <property type="evidence" value="ECO:0007669"/>
    <property type="project" value="InterPro"/>
</dbReference>
<dbReference type="PANTHER" id="PTHR43123:SF4">
    <property type="entry name" value="POLYSACCHARIDE DEACETYLASE"/>
    <property type="match status" value="1"/>
</dbReference>
<dbReference type="InterPro" id="IPR011330">
    <property type="entry name" value="Glyco_hydro/deAcase_b/a-brl"/>
</dbReference>
<dbReference type="EMBL" id="BMCU01000001">
    <property type="protein sequence ID" value="GGF98581.1"/>
    <property type="molecule type" value="Genomic_DNA"/>
</dbReference>
<keyword evidence="3" id="KW-1185">Reference proteome</keyword>
<protein>
    <submittedName>
        <fullName evidence="2">Polysaccharide deacetylase</fullName>
    </submittedName>
</protein>
<feature type="domain" description="NodB homology" evidence="1">
    <location>
        <begin position="75"/>
        <end position="176"/>
    </location>
</feature>
<gene>
    <name evidence="2" type="ORF">GCM10007304_10720</name>
</gene>
<dbReference type="SUPFAM" id="SSF88713">
    <property type="entry name" value="Glycoside hydrolase/deacetylase"/>
    <property type="match status" value="1"/>
</dbReference>
<evidence type="ECO:0000313" key="3">
    <source>
        <dbReference type="Proteomes" id="UP000654257"/>
    </source>
</evidence>
<accession>A0A917CUG9</accession>
<name>A0A917CUG9_9NOCA</name>
<reference evidence="2" key="1">
    <citation type="journal article" date="2014" name="Int. J. Syst. Evol. Microbiol.">
        <title>Complete genome sequence of Corynebacterium casei LMG S-19264T (=DSM 44701T), isolated from a smear-ripened cheese.</title>
        <authorList>
            <consortium name="US DOE Joint Genome Institute (JGI-PGF)"/>
            <person name="Walter F."/>
            <person name="Albersmeier A."/>
            <person name="Kalinowski J."/>
            <person name="Ruckert C."/>
        </authorList>
    </citation>
    <scope>NUCLEOTIDE SEQUENCE</scope>
    <source>
        <strain evidence="2">CCM 7905</strain>
    </source>
</reference>
<reference evidence="2" key="2">
    <citation type="submission" date="2020-09" db="EMBL/GenBank/DDBJ databases">
        <authorList>
            <person name="Sun Q."/>
            <person name="Sedlacek I."/>
        </authorList>
    </citation>
    <scope>NUCLEOTIDE SEQUENCE</scope>
    <source>
        <strain evidence="2">CCM 7905</strain>
    </source>
</reference>
<sequence>MALPSHGRFDYSAITDRPQFEWPGGARLAVYVAVNCEHYPYDEGSPGLGYTPDMDQPNTYNWGWREYGNRVGGFRIAETLQRSGIRPTLLVNTEIYDHAPDLVDAFRELDADVVAHGSTNAIQPNQQGEDDERRTIEEVYRAIEQHEGAPPRGWMSPGANPSRVTEDLLTEVGFEYTLDWPIDDQPVWLSTRGGPLLSVPYPHEVNDLPVFVHHHGTAETFENMIVDSFDELKENSDEQAVVLAISVHTFLTGQPYRLKHFRAALEHMTSNSDGVWFTTAGDIAEHFRMVSAARPDPSA</sequence>
<dbReference type="PANTHER" id="PTHR43123">
    <property type="entry name" value="POLYSACCHARIDE DEACETYLASE-RELATED"/>
    <property type="match status" value="1"/>
</dbReference>
<comment type="caution">
    <text evidence="2">The sequence shown here is derived from an EMBL/GenBank/DDBJ whole genome shotgun (WGS) entry which is preliminary data.</text>
</comment>
<dbReference type="Proteomes" id="UP000654257">
    <property type="component" value="Unassembled WGS sequence"/>
</dbReference>
<dbReference type="InterPro" id="IPR002509">
    <property type="entry name" value="NODB_dom"/>
</dbReference>
<dbReference type="Pfam" id="PF01522">
    <property type="entry name" value="Polysacc_deac_1"/>
    <property type="match status" value="1"/>
</dbReference>
<dbReference type="CDD" id="cd10979">
    <property type="entry name" value="CE4_PuuE_like"/>
    <property type="match status" value="1"/>
</dbReference>
<proteinExistence type="predicted"/>
<evidence type="ECO:0000313" key="2">
    <source>
        <dbReference type="EMBL" id="GGF98581.1"/>
    </source>
</evidence>
<dbReference type="Gene3D" id="3.20.20.370">
    <property type="entry name" value="Glycoside hydrolase/deacetylase"/>
    <property type="match status" value="1"/>
</dbReference>
<dbReference type="AlphaFoldDB" id="A0A917CUG9"/>
<dbReference type="GO" id="GO:0016810">
    <property type="term" value="F:hydrolase activity, acting on carbon-nitrogen (but not peptide) bonds"/>
    <property type="evidence" value="ECO:0007669"/>
    <property type="project" value="InterPro"/>
</dbReference>